<accession>A0ABU6GEC3</accession>
<dbReference type="InterPro" id="IPR015421">
    <property type="entry name" value="PyrdxlP-dep_Trfase_major"/>
</dbReference>
<dbReference type="SUPFAM" id="SSF53383">
    <property type="entry name" value="PLP-dependent transferases"/>
    <property type="match status" value="1"/>
</dbReference>
<proteinExistence type="predicted"/>
<dbReference type="InterPro" id="IPR015424">
    <property type="entry name" value="PyrdxlP-dep_Trfase"/>
</dbReference>
<comment type="caution">
    <text evidence="1">The sequence shown here is derived from an EMBL/GenBank/DDBJ whole genome shotgun (WGS) entry which is preliminary data.</text>
</comment>
<dbReference type="EMBL" id="JARLKY010000110">
    <property type="protein sequence ID" value="MEC0232000.1"/>
    <property type="molecule type" value="Genomic_DNA"/>
</dbReference>
<reference evidence="1 2" key="1">
    <citation type="submission" date="2023-03" db="EMBL/GenBank/DDBJ databases">
        <title>Bacillus Genome Sequencing.</title>
        <authorList>
            <person name="Dunlap C."/>
        </authorList>
    </citation>
    <scope>NUCLEOTIDE SEQUENCE [LARGE SCALE GENOMIC DNA]</scope>
    <source>
        <strain evidence="1 2">BD-533</strain>
    </source>
</reference>
<name>A0ABU6GEC3_9BACL</name>
<protein>
    <submittedName>
        <fullName evidence="1">Uncharacterized protein</fullName>
    </submittedName>
</protein>
<sequence length="135" mass="15695">MDFGLSSIPQWIAEQFMTRGHFEHQLATFRNGLWTKRNEMIRGLQQYMGDSVTFTEPQGGLNLWCKINREVDDFKLLDESSNEACFSFREAFMALIRGLFAFVMPDLNWMRSMMDLPISMTLCSFIASKKRTISS</sequence>
<dbReference type="Proteomes" id="UP001338137">
    <property type="component" value="Unassembled WGS sequence"/>
</dbReference>
<evidence type="ECO:0000313" key="1">
    <source>
        <dbReference type="EMBL" id="MEC0232000.1"/>
    </source>
</evidence>
<dbReference type="RefSeq" id="WP_326076105.1">
    <property type="nucleotide sequence ID" value="NZ_JARLKY010000110.1"/>
</dbReference>
<dbReference type="Gene3D" id="3.40.640.10">
    <property type="entry name" value="Type I PLP-dependent aspartate aminotransferase-like (Major domain)"/>
    <property type="match status" value="1"/>
</dbReference>
<organism evidence="1 2">
    <name type="scientific">Paenibacillus alba</name>
    <dbReference type="NCBI Taxonomy" id="1197127"/>
    <lineage>
        <taxon>Bacteria</taxon>
        <taxon>Bacillati</taxon>
        <taxon>Bacillota</taxon>
        <taxon>Bacilli</taxon>
        <taxon>Bacillales</taxon>
        <taxon>Paenibacillaceae</taxon>
        <taxon>Paenibacillus</taxon>
    </lineage>
</organism>
<keyword evidence="2" id="KW-1185">Reference proteome</keyword>
<evidence type="ECO:0000313" key="2">
    <source>
        <dbReference type="Proteomes" id="UP001338137"/>
    </source>
</evidence>
<gene>
    <name evidence="1" type="ORF">P4I72_33385</name>
</gene>